<evidence type="ECO:0000256" key="1">
    <source>
        <dbReference type="ARBA" id="ARBA00001913"/>
    </source>
</evidence>
<keyword evidence="4" id="KW-0378">Hydrolase</keyword>
<dbReference type="PROSITE" id="PS00138">
    <property type="entry name" value="SUBTILASE_SER"/>
    <property type="match status" value="1"/>
</dbReference>
<keyword evidence="5" id="KW-0720">Serine protease</keyword>
<dbReference type="GO" id="GO:0008240">
    <property type="term" value="F:tripeptidyl-peptidase activity"/>
    <property type="evidence" value="ECO:0007669"/>
    <property type="project" value="TreeGrafter"/>
</dbReference>
<dbReference type="InterPro" id="IPR030400">
    <property type="entry name" value="Sedolisin_dom"/>
</dbReference>
<dbReference type="GO" id="GO:0046872">
    <property type="term" value="F:metal ion binding"/>
    <property type="evidence" value="ECO:0007669"/>
    <property type="project" value="UniProtKB-KW"/>
</dbReference>
<dbReference type="PROSITE" id="PS51695">
    <property type="entry name" value="SEDOLISIN"/>
    <property type="match status" value="1"/>
</dbReference>
<proteinExistence type="predicted"/>
<feature type="domain" description="Peptidase S53" evidence="8">
    <location>
        <begin position="158"/>
        <end position="517"/>
    </location>
</feature>
<comment type="caution">
    <text evidence="9">The sequence shown here is derived from an EMBL/GenBank/DDBJ whole genome shotgun (WGS) entry which is preliminary data.</text>
</comment>
<dbReference type="GO" id="GO:0006508">
    <property type="term" value="P:proteolysis"/>
    <property type="evidence" value="ECO:0007669"/>
    <property type="project" value="UniProtKB-KW"/>
</dbReference>
<dbReference type="Proteomes" id="UP000032221">
    <property type="component" value="Unassembled WGS sequence"/>
</dbReference>
<sequence length="522" mass="54553">MGAVLVAAGLTVLASAGSPAEHGGQLALSGPLAHLLTASVDLGPSAAAHVELTAALAHATRPDGLIEWARDAGLSVQWRPGDNWATVEGTARAMAGALGVDVRDYRGRRGQTFYAATSQPELPSSLAAELTGFGRLLGFTPFRESRPLIVSRDVPAGGLTAQDLRRAYNVMPLTDQGYTGKGRTIVIFGFDGFDQSDLDKFAELNQLPRFTPIVVGDMPSERTGETTMDLQMAHAIAPDAQTVYVNARPTVSGDGAYRKIGEMMADADRRFPGAEWSLSIGWGCDKMLTAADLAPVRSALSRAHRSGTTAFDASGDLAGLECKGGQDWSAPPSIDDIGLDSVASVPEMTAVGGTTLSTDEHGQWLGELAWFDVPLTHGSGGGTSALFDRPAWQRGVPSERGRNKRLIPDVSAVADFFTGARMVFGGETVLAGGTSMSAPVWAGMAAVIDQYLLDHGGRLLGDLNQLLYRVQRAGRLSALHDVTVGGNAVAMAGPGFDSVTGLGTPDVDRLARSLLVAQGTSG</sequence>
<dbReference type="PATRIC" id="fig|280871.6.peg.5461"/>
<evidence type="ECO:0000256" key="3">
    <source>
        <dbReference type="ARBA" id="ARBA00022723"/>
    </source>
</evidence>
<evidence type="ECO:0000313" key="10">
    <source>
        <dbReference type="Proteomes" id="UP000032221"/>
    </source>
</evidence>
<accession>A0A0D1IXQ0</accession>
<keyword evidence="10" id="KW-1185">Reference proteome</keyword>
<dbReference type="InterPro" id="IPR050819">
    <property type="entry name" value="Tripeptidyl-peptidase_I"/>
</dbReference>
<evidence type="ECO:0000256" key="2">
    <source>
        <dbReference type="ARBA" id="ARBA00022670"/>
    </source>
</evidence>
<dbReference type="InterPro" id="IPR015366">
    <property type="entry name" value="S53_propep"/>
</dbReference>
<dbReference type="PANTHER" id="PTHR14218">
    <property type="entry name" value="PROTEASE S8 TRIPEPTIDYL PEPTIDASE I CLN2"/>
    <property type="match status" value="1"/>
</dbReference>
<protein>
    <submittedName>
        <fullName evidence="9">Peptidase S53</fullName>
    </submittedName>
</protein>
<evidence type="ECO:0000313" key="9">
    <source>
        <dbReference type="EMBL" id="KIU14083.1"/>
    </source>
</evidence>
<dbReference type="EMBL" id="JXST01000053">
    <property type="protein sequence ID" value="KIU14083.1"/>
    <property type="molecule type" value="Genomic_DNA"/>
</dbReference>
<dbReference type="PANTHER" id="PTHR14218:SF15">
    <property type="entry name" value="TRIPEPTIDYL-PEPTIDASE 1"/>
    <property type="match status" value="1"/>
</dbReference>
<evidence type="ECO:0000256" key="5">
    <source>
        <dbReference type="ARBA" id="ARBA00022825"/>
    </source>
</evidence>
<name>A0A0D1IXQ0_9MYCO</name>
<dbReference type="Pfam" id="PF09286">
    <property type="entry name" value="Pro-kuma_activ"/>
    <property type="match status" value="1"/>
</dbReference>
<evidence type="ECO:0000259" key="8">
    <source>
        <dbReference type="PROSITE" id="PS51695"/>
    </source>
</evidence>
<evidence type="ECO:0000256" key="6">
    <source>
        <dbReference type="ARBA" id="ARBA00022837"/>
    </source>
</evidence>
<dbReference type="InterPro" id="IPR023828">
    <property type="entry name" value="Peptidase_S8_Ser-AS"/>
</dbReference>
<dbReference type="InterPro" id="IPR036852">
    <property type="entry name" value="Peptidase_S8/S53_dom_sf"/>
</dbReference>
<dbReference type="AlphaFoldDB" id="A0A0D1IXQ0"/>
<keyword evidence="3" id="KW-0479">Metal-binding</keyword>
<organism evidence="9 10">
    <name type="scientific">Mycolicibacterium llatzerense</name>
    <dbReference type="NCBI Taxonomy" id="280871"/>
    <lineage>
        <taxon>Bacteria</taxon>
        <taxon>Bacillati</taxon>
        <taxon>Actinomycetota</taxon>
        <taxon>Actinomycetes</taxon>
        <taxon>Mycobacteriales</taxon>
        <taxon>Mycobacteriaceae</taxon>
        <taxon>Mycolicibacterium</taxon>
    </lineage>
</organism>
<comment type="cofactor">
    <cofactor evidence="1">
        <name>Ca(2+)</name>
        <dbReference type="ChEBI" id="CHEBI:29108"/>
    </cofactor>
</comment>
<dbReference type="GO" id="GO:0004252">
    <property type="term" value="F:serine-type endopeptidase activity"/>
    <property type="evidence" value="ECO:0007669"/>
    <property type="project" value="InterPro"/>
</dbReference>
<keyword evidence="6" id="KW-0106">Calcium</keyword>
<dbReference type="SUPFAM" id="SSF52743">
    <property type="entry name" value="Subtilisin-like"/>
    <property type="match status" value="1"/>
</dbReference>
<dbReference type="STRING" id="280871.TL10_26330"/>
<gene>
    <name evidence="9" type="ORF">TL10_26330</name>
</gene>
<keyword evidence="2" id="KW-0645">Protease</keyword>
<dbReference type="Gene3D" id="3.40.50.200">
    <property type="entry name" value="Peptidase S8/S53 domain"/>
    <property type="match status" value="1"/>
</dbReference>
<evidence type="ECO:0000256" key="4">
    <source>
        <dbReference type="ARBA" id="ARBA00022801"/>
    </source>
</evidence>
<dbReference type="SUPFAM" id="SSF54897">
    <property type="entry name" value="Protease propeptides/inhibitors"/>
    <property type="match status" value="1"/>
</dbReference>
<reference evidence="9 10" key="1">
    <citation type="submission" date="2015-01" db="EMBL/GenBank/DDBJ databases">
        <title>Genome sequence of Mycobacterium llatzerense and Mycobacterium immunogenum recovered from brain abscess.</title>
        <authorList>
            <person name="Greninger A.L."/>
            <person name="Langelier C."/>
            <person name="Cunningham G."/>
            <person name="Chiu C.Y."/>
            <person name="Miller S."/>
        </authorList>
    </citation>
    <scope>NUCLEOTIDE SEQUENCE [LARGE SCALE GENOMIC DNA]</scope>
    <source>
        <strain evidence="9 10">CLUC14</strain>
    </source>
</reference>
<keyword evidence="7" id="KW-0865">Zymogen</keyword>
<evidence type="ECO:0000256" key="7">
    <source>
        <dbReference type="ARBA" id="ARBA00023145"/>
    </source>
</evidence>
<dbReference type="CDD" id="cd04056">
    <property type="entry name" value="Peptidases_S53"/>
    <property type="match status" value="1"/>
</dbReference>